<evidence type="ECO:0000313" key="1">
    <source>
        <dbReference type="EMBL" id="CAG9940229.1"/>
    </source>
</evidence>
<dbReference type="Proteomes" id="UP000836387">
    <property type="component" value="Unassembled WGS sequence"/>
</dbReference>
<name>A0ACA9TH03_BIOOC</name>
<dbReference type="EMBL" id="CADEHS020000004">
    <property type="protein sequence ID" value="CAG9940229.1"/>
    <property type="molecule type" value="Genomic_DNA"/>
</dbReference>
<reference evidence="1" key="1">
    <citation type="submission" date="2020-04" db="EMBL/GenBank/DDBJ databases">
        <authorList>
            <person name="Broberg M."/>
        </authorList>
    </citation>
    <scope>NUCLEOTIDE SEQUENCE</scope>
</reference>
<gene>
    <name evidence="1" type="ORF">CRV2_00010564</name>
</gene>
<evidence type="ECO:0000313" key="2">
    <source>
        <dbReference type="Proteomes" id="UP000836387"/>
    </source>
</evidence>
<accession>A0ACA9TH03</accession>
<proteinExistence type="predicted"/>
<sequence length="262" mass="29729">MGLLRSESEAEQQATSVGLSVSNELAYGGPGPQEHDFRMRDTDVVLMVEGASRNLHLLHLQNVRADTVSAAKAAVDDFLGYLEPTAQSKRVEKTVFQNFSKVHQEIYKYVASAQAEVEDLRDQLEWVDDTFPRRDAPESPVAAQPNFSDNNPVAAVHAACQEFLKQLELIKDPDEDIEQSSKEKNTKPRKRKRAAHTMAEGFDQYHQKVCTYMEEQAEGRGLIFKWSDGSYPRDSFRRSGSRIRYDVYFREGGDWSTHYGSC</sequence>
<comment type="caution">
    <text evidence="1">The sequence shown here is derived from an EMBL/GenBank/DDBJ whole genome shotgun (WGS) entry which is preliminary data.</text>
</comment>
<keyword evidence="2" id="KW-1185">Reference proteome</keyword>
<reference evidence="1" key="2">
    <citation type="submission" date="2021-10" db="EMBL/GenBank/DDBJ databases">
        <authorList>
            <person name="Piombo E."/>
        </authorList>
    </citation>
    <scope>NUCLEOTIDE SEQUENCE</scope>
</reference>
<organism evidence="1 2">
    <name type="scientific">Clonostachys rosea f. rosea IK726</name>
    <dbReference type="NCBI Taxonomy" id="1349383"/>
    <lineage>
        <taxon>Eukaryota</taxon>
        <taxon>Fungi</taxon>
        <taxon>Dikarya</taxon>
        <taxon>Ascomycota</taxon>
        <taxon>Pezizomycotina</taxon>
        <taxon>Sordariomycetes</taxon>
        <taxon>Hypocreomycetidae</taxon>
        <taxon>Hypocreales</taxon>
        <taxon>Bionectriaceae</taxon>
        <taxon>Clonostachys</taxon>
    </lineage>
</organism>
<protein>
    <submittedName>
        <fullName evidence="1">Uncharacterized protein</fullName>
    </submittedName>
</protein>